<feature type="transmembrane region" description="Helical" evidence="1">
    <location>
        <begin position="68"/>
        <end position="89"/>
    </location>
</feature>
<keyword evidence="1" id="KW-0812">Transmembrane</keyword>
<feature type="transmembrane region" description="Helical" evidence="1">
    <location>
        <begin position="101"/>
        <end position="119"/>
    </location>
</feature>
<dbReference type="EMBL" id="CP036269">
    <property type="protein sequence ID" value="QDT43582.1"/>
    <property type="molecule type" value="Genomic_DNA"/>
</dbReference>
<organism evidence="2 3">
    <name type="scientific">Gimesia alba</name>
    <dbReference type="NCBI Taxonomy" id="2527973"/>
    <lineage>
        <taxon>Bacteria</taxon>
        <taxon>Pseudomonadati</taxon>
        <taxon>Planctomycetota</taxon>
        <taxon>Planctomycetia</taxon>
        <taxon>Planctomycetales</taxon>
        <taxon>Planctomycetaceae</taxon>
        <taxon>Gimesia</taxon>
    </lineage>
</organism>
<protein>
    <submittedName>
        <fullName evidence="2">Uncharacterized protein</fullName>
    </submittedName>
</protein>
<dbReference type="Proteomes" id="UP000317171">
    <property type="component" value="Chromosome"/>
</dbReference>
<reference evidence="2 3" key="1">
    <citation type="submission" date="2019-02" db="EMBL/GenBank/DDBJ databases">
        <title>Deep-cultivation of Planctomycetes and their phenomic and genomic characterization uncovers novel biology.</title>
        <authorList>
            <person name="Wiegand S."/>
            <person name="Jogler M."/>
            <person name="Boedeker C."/>
            <person name="Pinto D."/>
            <person name="Vollmers J."/>
            <person name="Rivas-Marin E."/>
            <person name="Kohn T."/>
            <person name="Peeters S.H."/>
            <person name="Heuer A."/>
            <person name="Rast P."/>
            <person name="Oberbeckmann S."/>
            <person name="Bunk B."/>
            <person name="Jeske O."/>
            <person name="Meyerdierks A."/>
            <person name="Storesund J.E."/>
            <person name="Kallscheuer N."/>
            <person name="Luecker S."/>
            <person name="Lage O.M."/>
            <person name="Pohl T."/>
            <person name="Merkel B.J."/>
            <person name="Hornburger P."/>
            <person name="Mueller R.-W."/>
            <person name="Bruemmer F."/>
            <person name="Labrenz M."/>
            <person name="Spormann A.M."/>
            <person name="Op den Camp H."/>
            <person name="Overmann J."/>
            <person name="Amann R."/>
            <person name="Jetten M.S.M."/>
            <person name="Mascher T."/>
            <person name="Medema M.H."/>
            <person name="Devos D.P."/>
            <person name="Kaster A.-K."/>
            <person name="Ovreas L."/>
            <person name="Rohde M."/>
            <person name="Galperin M.Y."/>
            <person name="Jogler C."/>
        </authorList>
    </citation>
    <scope>NUCLEOTIDE SEQUENCE [LARGE SCALE GENOMIC DNA]</scope>
    <source>
        <strain evidence="2 3">Pan241w</strain>
    </source>
</reference>
<dbReference type="RefSeq" id="WP_145218374.1">
    <property type="nucleotide sequence ID" value="NZ_CP036269.1"/>
</dbReference>
<evidence type="ECO:0000313" key="2">
    <source>
        <dbReference type="EMBL" id="QDT43582.1"/>
    </source>
</evidence>
<dbReference type="AlphaFoldDB" id="A0A517RI82"/>
<accession>A0A517RI82</accession>
<keyword evidence="3" id="KW-1185">Reference proteome</keyword>
<evidence type="ECO:0000256" key="1">
    <source>
        <dbReference type="SAM" id="Phobius"/>
    </source>
</evidence>
<dbReference type="OrthoDB" id="556365at2"/>
<keyword evidence="1" id="KW-0472">Membrane</keyword>
<dbReference type="KEGG" id="gaz:Pan241w_36840"/>
<sequence>MFRKLADKFKELTAVHEHQFDPATLDDPIALKTEWSPLKGGGANFCTRKLVQVSPLRYEFRASLGAKAFYLIFFCVGLLVAGIAVYEAIDSGKIFTSEALILTSVGLIFTLAGGLMFYFGTKPVVFDKQYECFWTGRIPTDELMYATANELLMPFKEIHAIQLISEYVSGNKSSYYSYEMNLVSTEGVRTNVVDHGKLDQIHEDARTLSEFLEVPIWDGI</sequence>
<proteinExistence type="predicted"/>
<evidence type="ECO:0000313" key="3">
    <source>
        <dbReference type="Proteomes" id="UP000317171"/>
    </source>
</evidence>
<name>A0A517RI82_9PLAN</name>
<keyword evidence="1" id="KW-1133">Transmembrane helix</keyword>
<gene>
    <name evidence="2" type="ORF">Pan241w_36840</name>
</gene>